<protein>
    <submittedName>
        <fullName evidence="1">Uncharacterized protein</fullName>
    </submittedName>
</protein>
<proteinExistence type="predicted"/>
<sequence>MCGGVAVCAPSRGFPPSFCSEPPQGAQKLFAPSRRFLIHLGLIAPTDLTIRGAPKHVLITPTVHSAAAYFGFEAAKPRVNLGRKDFSAGDAAVIFCSCSSSSIFMTIMETPEPTATAMPTRDPREMMESEAYTAVGLAILHVKGLASGRGG</sequence>
<gene>
    <name evidence="1" type="ORF">MANT1106_LOCUS7526</name>
</gene>
<name>A0A7S0X5Y1_9CHLO</name>
<accession>A0A7S0X5Y1</accession>
<evidence type="ECO:0000313" key="1">
    <source>
        <dbReference type="EMBL" id="CAD8704844.1"/>
    </source>
</evidence>
<reference evidence="1" key="1">
    <citation type="submission" date="2021-01" db="EMBL/GenBank/DDBJ databases">
        <authorList>
            <person name="Corre E."/>
            <person name="Pelletier E."/>
            <person name="Niang G."/>
            <person name="Scheremetjew M."/>
            <person name="Finn R."/>
            <person name="Kale V."/>
            <person name="Holt S."/>
            <person name="Cochrane G."/>
            <person name="Meng A."/>
            <person name="Brown T."/>
            <person name="Cohen L."/>
        </authorList>
    </citation>
    <scope>NUCLEOTIDE SEQUENCE</scope>
    <source>
        <strain evidence="1">SL-175</strain>
    </source>
</reference>
<dbReference type="EMBL" id="HBFC01012921">
    <property type="protein sequence ID" value="CAD8704844.1"/>
    <property type="molecule type" value="Transcribed_RNA"/>
</dbReference>
<organism evidence="1">
    <name type="scientific">Mantoniella antarctica</name>
    <dbReference type="NCBI Taxonomy" id="81844"/>
    <lineage>
        <taxon>Eukaryota</taxon>
        <taxon>Viridiplantae</taxon>
        <taxon>Chlorophyta</taxon>
        <taxon>Mamiellophyceae</taxon>
        <taxon>Mamiellales</taxon>
        <taxon>Mamiellaceae</taxon>
        <taxon>Mantoniella</taxon>
    </lineage>
</organism>
<dbReference type="AlphaFoldDB" id="A0A7S0X5Y1"/>